<dbReference type="Proteomes" id="UP000310532">
    <property type="component" value="Unassembled WGS sequence"/>
</dbReference>
<reference evidence="3 4" key="1">
    <citation type="submission" date="2019-04" db="EMBL/GenBank/DDBJ databases">
        <title>Microbes associate with the intestines of laboratory mice.</title>
        <authorList>
            <person name="Navarre W."/>
            <person name="Wong E."/>
            <person name="Huang K."/>
            <person name="Tropini C."/>
            <person name="Ng K."/>
            <person name="Yu B."/>
        </authorList>
    </citation>
    <scope>NUCLEOTIDE SEQUENCE [LARGE SCALE GENOMIC DNA]</scope>
    <source>
        <strain evidence="3 4">NM69_E16B</strain>
    </source>
</reference>
<evidence type="ECO:0000313" key="3">
    <source>
        <dbReference type="EMBL" id="TGY00006.1"/>
    </source>
</evidence>
<dbReference type="Pfam" id="PF18291">
    <property type="entry name" value="HU-HIG"/>
    <property type="match status" value="1"/>
</dbReference>
<dbReference type="AlphaFoldDB" id="A0A4S2AGG5"/>
<evidence type="ECO:0000259" key="2">
    <source>
        <dbReference type="Pfam" id="PF18291"/>
    </source>
</evidence>
<dbReference type="InterPro" id="IPR010992">
    <property type="entry name" value="IHF-like_DNA-bd_dom_sf"/>
</dbReference>
<evidence type="ECO:0000313" key="4">
    <source>
        <dbReference type="Proteomes" id="UP000310532"/>
    </source>
</evidence>
<feature type="domain" description="HU" evidence="2">
    <location>
        <begin position="1"/>
        <end position="125"/>
    </location>
</feature>
<dbReference type="EMBL" id="SRYZ01000060">
    <property type="protein sequence ID" value="TGY00006.1"/>
    <property type="molecule type" value="Genomic_DNA"/>
</dbReference>
<dbReference type="SUPFAM" id="SSF47729">
    <property type="entry name" value="IHF-like DNA-binding proteins"/>
    <property type="match status" value="1"/>
</dbReference>
<keyword evidence="4" id="KW-1185">Reference proteome</keyword>
<dbReference type="InterPro" id="IPR041607">
    <property type="entry name" value="HU-HIG"/>
</dbReference>
<dbReference type="Gene3D" id="1.10.10.10">
    <property type="entry name" value="Winged helix-like DNA-binding domain superfamily/Winged helix DNA-binding domain"/>
    <property type="match status" value="1"/>
</dbReference>
<name>A0A4S2AGG5_9BACE</name>
<accession>A0A4S2AGG5</accession>
<organism evidence="3 4">
    <name type="scientific">Bacteroides muris</name>
    <name type="common">ex Afrizal et al. 2022</name>
    <dbReference type="NCBI Taxonomy" id="2516960"/>
    <lineage>
        <taxon>Bacteria</taxon>
        <taxon>Pseudomonadati</taxon>
        <taxon>Bacteroidota</taxon>
        <taxon>Bacteroidia</taxon>
        <taxon>Bacteroidales</taxon>
        <taxon>Bacteroidaceae</taxon>
        <taxon>Bacteroides</taxon>
    </lineage>
</organism>
<dbReference type="GO" id="GO:0003677">
    <property type="term" value="F:DNA binding"/>
    <property type="evidence" value="ECO:0007669"/>
    <property type="project" value="UniProtKB-KW"/>
</dbReference>
<dbReference type="RefSeq" id="WP_136011252.1">
    <property type="nucleotide sequence ID" value="NZ_SRYZ01000060.1"/>
</dbReference>
<gene>
    <name evidence="3" type="ORF">E5355_16990</name>
</gene>
<dbReference type="InterPro" id="IPR036388">
    <property type="entry name" value="WH-like_DNA-bd_sf"/>
</dbReference>
<proteinExistence type="predicted"/>
<evidence type="ECO:0000256" key="1">
    <source>
        <dbReference type="ARBA" id="ARBA00023125"/>
    </source>
</evidence>
<keyword evidence="1 3" id="KW-0238">DNA-binding</keyword>
<comment type="caution">
    <text evidence="3">The sequence shown here is derived from an EMBL/GenBank/DDBJ whole genome shotgun (WGS) entry which is preliminary data.</text>
</comment>
<protein>
    <submittedName>
        <fullName evidence="3">DNA-binding protein</fullName>
    </submittedName>
</protein>
<sequence>MSVYYDLYQNPPKKGEQDERFHARVLPKGTIPAEKFMEIVHNATGFSEAILRGTLQSVIDELQRWLADGWIVEVGELGYFSLSLECDRLVEDKKEIRSPSIRMRNVNLRLSSKFRNRFLTMELERKSSPYVSHSGLTLEQRQQRLLLHLDKHGCIIRTDYEQLTGITKGQALADLNRFIEEGIVRKYGSGKTVVYLKV</sequence>